<evidence type="ECO:0000313" key="2">
    <source>
        <dbReference type="Proteomes" id="UP001177021"/>
    </source>
</evidence>
<dbReference type="EMBL" id="CASHSV030000823">
    <property type="protein sequence ID" value="CAJ2679679.1"/>
    <property type="molecule type" value="Genomic_DNA"/>
</dbReference>
<gene>
    <name evidence="1" type="ORF">MILVUS5_LOCUS41723</name>
</gene>
<proteinExistence type="predicted"/>
<comment type="caution">
    <text evidence="1">The sequence shown here is derived from an EMBL/GenBank/DDBJ whole genome shotgun (WGS) entry which is preliminary data.</text>
</comment>
<sequence>MTDLEANAKMNNRKRKQKTHDQPQKSSKLHRSEPAQKPQDPGISSTHWNNLQLILCIQDKQLDLHSKVSQAFNFVQSRVDGGADIDQHCETVKLPRLLGYLNDWILTVLFPPNGKENWGVGKTPQLDGIEAYMDLSCWEIYKFCLQESLKLRVSLNMSRNLLQTIQFIVRNTMLLLEDFSTSYGEHFKYGEKLKLYDTALDCVSLVFSSHGGLSNENLDLWVETTGALLELVLKVYGKNLDGSCVGACVLRFLWLVLQPFSNFLRVHPARKGFQNFVDKLLEPLLHLSGELHLRANGSDPIWTGRLMKVVEEVLSHGLFHPVHIDEFLSLHGSEKYVASCDDKPKDSNAAIKSYHRHLFDVLNKIISRKNAIAMGSLGLIFRLYADSARKFKGTSVLYEGSNTMEKMDDLRQPVPGETCSSNNISVDTQKSLFNFLVLIMEPLLLEVNAYLHANLDAKLIFSDLCGILKSICNLLASFMQEKVYVKTEDTSGGACLNFLKKIFNTLIASSTSILCLANYGTTNMTGMETFSLSANDMLVAMGYLLEIEYEVIGEDLVNLWLILLTYSAVNCNMANAFDRCSLSSTIPALGCQIVNLYSQLRQVQIAILALCKALRLMTCDGDTEESSSKLLTFLSNDIYSESVERLLSSHKFNHTIFKAMESIPEGQVSGFIRQITDDISETLGWMKNCSPLVGGNKLRLINLQAELLGRGLSRLYSLVLDSATITEGNSNLVGVAVKKLMSLLRPYLSILVVQQPDTICKFFSSIIGENVDRAVGKGKVLKKFGRSSQWVFVFFLQLFVSSRSLLRQAISLMPPSLSKKMSAEMGDYSVYSAVELMERADETDIAFFSWIAQPSDSLIDIMKLISVFYLKYGNDSSPLVYIFQSMALQRLVDLNKHVILLKYMQKKHYRRQIKALKEEASGLTTFIMENLLLSDDVKCEDSVSLAPQINIWNQGIYVANKKSLPIAIWSNLCKNVDIWGNHCSKEQLEKFFSHLLRTSLHCVSSSFQELDMQDEYKLLKRVTLPHISSGLLSDSILYEQKFARRNLATIFCSALEESALPLFHNVACTAVKLQSEPNWIEFLSTLDNRALVNNKEDPVGCSAVKKLNADISSRENASPLTIKSFTDCHHLLNLLSLMSDVNARSFSHIISCIFNLERLLVNALVYFKSTVYGDYYCEFLRLFVSCRKALRYILTGFCEKTGTIQSLPKSVISESSSSVLWLSKSLSVIVGIQEVFSAENILFRSLMFSLMDHTSYALLGIGKHQIIHVFSFDKEAEMPCEEISDHKISHAENHLLSSSQYVDSSKLEALKCLTFMAENLKEQLQNLLVSQKGIPYHVNVGHDLTYENINRLSSAVSCFSGVLCGLTSALGQTDAKDSGHKEKVLMWKRELGSVWSCIFSFVQVVDFVINKLLSENNQLSESLHDTQNFEKPILNLTLSGTKCLSPECSVSKTTGSAGTQKESKTEANCSTSSAIGNVSKSGSDVDRMSNLENVNFVASVLARDDSPEPLGLNKPLLQSLVKGDHPEVAFLLRQLLIASSSLLRLNLQMDDSPPLPCFVPAFIEISQVLLLEFTEMIGVPQQSSFLLLDGALSYLRELASYFPFTDPTSSSKVYTKLVQIHMRAIGKSILLQGKSATLTLHERQSSTKTLHKGSFEACSSNEMYDICLDELKTRLRVSFKAYIERQSELHLLSTIQAIERALVGIQEGCAIIYDIKTSKDGGEISTLVAAGIDCLDMIIEFVSGQKSLKLIKRYCQSLVSSVFSIIAHLQSPRIFYVSLRCRTVAGVPDPGSAILMCVEVLATISRKHTLFSMDVWHVGHMLHIPAALFQTFDQLRISKASRPSDSFMGSEEQNFHPAEGVNCFHVDHQFTINLFVACCQLLCTIIRHRPSECKRCVAHLEASVTVLLNCLETVLENKSIVNEGFFSWEVEEGVKCACFLRRIYEEIKQQKDTFGRQCCLFLSNYISVYSGYGPKRSGIRREIDEALRPGVYALIDACSVDDLQYLHTVFGEGPCRNTLTTLQHDYKLNFKYEGKV</sequence>
<organism evidence="1 2">
    <name type="scientific">Trifolium pratense</name>
    <name type="common">Red clover</name>
    <dbReference type="NCBI Taxonomy" id="57577"/>
    <lineage>
        <taxon>Eukaryota</taxon>
        <taxon>Viridiplantae</taxon>
        <taxon>Streptophyta</taxon>
        <taxon>Embryophyta</taxon>
        <taxon>Tracheophyta</taxon>
        <taxon>Spermatophyta</taxon>
        <taxon>Magnoliopsida</taxon>
        <taxon>eudicotyledons</taxon>
        <taxon>Gunneridae</taxon>
        <taxon>Pentapetalae</taxon>
        <taxon>rosids</taxon>
        <taxon>fabids</taxon>
        <taxon>Fabales</taxon>
        <taxon>Fabaceae</taxon>
        <taxon>Papilionoideae</taxon>
        <taxon>50 kb inversion clade</taxon>
        <taxon>NPAAA clade</taxon>
        <taxon>Hologalegina</taxon>
        <taxon>IRL clade</taxon>
        <taxon>Trifolieae</taxon>
        <taxon>Trifolium</taxon>
    </lineage>
</organism>
<evidence type="ECO:0000313" key="1">
    <source>
        <dbReference type="EMBL" id="CAJ2679679.1"/>
    </source>
</evidence>
<protein>
    <submittedName>
        <fullName evidence="1">Uncharacterized protein</fullName>
    </submittedName>
</protein>
<accession>A0ACB0MF12</accession>
<keyword evidence="2" id="KW-1185">Reference proteome</keyword>
<name>A0ACB0MF12_TRIPR</name>
<reference evidence="1" key="1">
    <citation type="submission" date="2023-10" db="EMBL/GenBank/DDBJ databases">
        <authorList>
            <person name="Rodriguez Cubillos JULIANA M."/>
            <person name="De Vega J."/>
        </authorList>
    </citation>
    <scope>NUCLEOTIDE SEQUENCE</scope>
</reference>
<dbReference type="Proteomes" id="UP001177021">
    <property type="component" value="Unassembled WGS sequence"/>
</dbReference>